<feature type="region of interest" description="Disordered" evidence="1">
    <location>
        <begin position="36"/>
        <end position="123"/>
    </location>
</feature>
<dbReference type="OrthoDB" id="10559501at2759"/>
<feature type="region of interest" description="Disordered" evidence="1">
    <location>
        <begin position="1"/>
        <end position="21"/>
    </location>
</feature>
<gene>
    <name evidence="2" type="ORF">THAR02_03140</name>
</gene>
<feature type="compositionally biased region" description="Polar residues" evidence="1">
    <location>
        <begin position="10"/>
        <end position="21"/>
    </location>
</feature>
<sequence length="159" mass="18080">MRLLAHDMTKTQPHVSPQTTLHKQGGLLIFTHTHINGKVHRVNRRHRQNNRHPPRRIAPSLSPREAAHNLPREAQHQQARRHNHRPDHHQRSAPAPARRALIGHDADDGLHDEAGQRAGDPDERRVALGEAQVEEVGRAVWMKALMLAFISLKMVILSE</sequence>
<proteinExistence type="predicted"/>
<feature type="compositionally biased region" description="Basic and acidic residues" evidence="1">
    <location>
        <begin position="65"/>
        <end position="75"/>
    </location>
</feature>
<feature type="compositionally biased region" description="Basic residues" evidence="1">
    <location>
        <begin position="36"/>
        <end position="55"/>
    </location>
</feature>
<feature type="compositionally biased region" description="Basic residues" evidence="1">
    <location>
        <begin position="78"/>
        <end position="88"/>
    </location>
</feature>
<protein>
    <submittedName>
        <fullName evidence="2">Uncharacterized protein</fullName>
    </submittedName>
</protein>
<dbReference type="AlphaFoldDB" id="A0A0F9XXJ4"/>
<dbReference type="EMBL" id="JOKZ01000068">
    <property type="protein sequence ID" value="KKP04728.1"/>
    <property type="molecule type" value="Genomic_DNA"/>
</dbReference>
<organism evidence="2 3">
    <name type="scientific">Trichoderma harzianum</name>
    <name type="common">Hypocrea lixii</name>
    <dbReference type="NCBI Taxonomy" id="5544"/>
    <lineage>
        <taxon>Eukaryota</taxon>
        <taxon>Fungi</taxon>
        <taxon>Dikarya</taxon>
        <taxon>Ascomycota</taxon>
        <taxon>Pezizomycotina</taxon>
        <taxon>Sordariomycetes</taxon>
        <taxon>Hypocreomycetidae</taxon>
        <taxon>Hypocreales</taxon>
        <taxon>Hypocreaceae</taxon>
        <taxon>Trichoderma</taxon>
    </lineage>
</organism>
<accession>A0A0F9XXJ4</accession>
<comment type="caution">
    <text evidence="2">The sequence shown here is derived from an EMBL/GenBank/DDBJ whole genome shotgun (WGS) entry which is preliminary data.</text>
</comment>
<evidence type="ECO:0000256" key="1">
    <source>
        <dbReference type="SAM" id="MobiDB-lite"/>
    </source>
</evidence>
<name>A0A0F9XXJ4_TRIHA</name>
<evidence type="ECO:0000313" key="3">
    <source>
        <dbReference type="Proteomes" id="UP000034112"/>
    </source>
</evidence>
<feature type="compositionally biased region" description="Basic and acidic residues" evidence="1">
    <location>
        <begin position="102"/>
        <end position="123"/>
    </location>
</feature>
<reference evidence="3" key="1">
    <citation type="journal article" date="2015" name="Genome Announc.">
        <title>Draft whole-genome sequence of the biocontrol agent Trichoderma harzianum T6776.</title>
        <authorList>
            <person name="Baroncelli R."/>
            <person name="Piaggeschi G."/>
            <person name="Fiorini L."/>
            <person name="Bertolini E."/>
            <person name="Zapparata A."/>
            <person name="Pe M.E."/>
            <person name="Sarrocco S."/>
            <person name="Vannacci G."/>
        </authorList>
    </citation>
    <scope>NUCLEOTIDE SEQUENCE [LARGE SCALE GENOMIC DNA]</scope>
    <source>
        <strain evidence="3">T6776</strain>
    </source>
</reference>
<dbReference type="Proteomes" id="UP000034112">
    <property type="component" value="Unassembled WGS sequence"/>
</dbReference>
<evidence type="ECO:0000313" key="2">
    <source>
        <dbReference type="EMBL" id="KKP04728.1"/>
    </source>
</evidence>